<proteinExistence type="predicted"/>
<evidence type="ECO:0000256" key="2">
    <source>
        <dbReference type="ARBA" id="ARBA00022448"/>
    </source>
</evidence>
<evidence type="ECO:0000256" key="6">
    <source>
        <dbReference type="ARBA" id="ARBA00023136"/>
    </source>
</evidence>
<feature type="transmembrane region" description="Helical" evidence="8">
    <location>
        <begin position="444"/>
        <end position="463"/>
    </location>
</feature>
<feature type="transmembrane region" description="Helical" evidence="8">
    <location>
        <begin position="475"/>
        <end position="495"/>
    </location>
</feature>
<keyword evidence="4" id="KW-0029">Amino-acid transport</keyword>
<feature type="transmembrane region" description="Helical" evidence="8">
    <location>
        <begin position="366"/>
        <end position="385"/>
    </location>
</feature>
<protein>
    <submittedName>
        <fullName evidence="10">Amino acid permease</fullName>
    </submittedName>
</protein>
<dbReference type="GO" id="GO:0016020">
    <property type="term" value="C:membrane"/>
    <property type="evidence" value="ECO:0007669"/>
    <property type="project" value="UniProtKB-SubCell"/>
</dbReference>
<reference evidence="10" key="1">
    <citation type="journal article" date="2020" name="Stud. Mycol.">
        <title>101 Dothideomycetes genomes: a test case for predicting lifestyles and emergence of pathogens.</title>
        <authorList>
            <person name="Haridas S."/>
            <person name="Albert R."/>
            <person name="Binder M."/>
            <person name="Bloem J."/>
            <person name="Labutti K."/>
            <person name="Salamov A."/>
            <person name="Andreopoulos B."/>
            <person name="Baker S."/>
            <person name="Barry K."/>
            <person name="Bills G."/>
            <person name="Bluhm B."/>
            <person name="Cannon C."/>
            <person name="Castanera R."/>
            <person name="Culley D."/>
            <person name="Daum C."/>
            <person name="Ezra D."/>
            <person name="Gonzalez J."/>
            <person name="Henrissat B."/>
            <person name="Kuo A."/>
            <person name="Liang C."/>
            <person name="Lipzen A."/>
            <person name="Lutzoni F."/>
            <person name="Magnuson J."/>
            <person name="Mondo S."/>
            <person name="Nolan M."/>
            <person name="Ohm R."/>
            <person name="Pangilinan J."/>
            <person name="Park H.-J."/>
            <person name="Ramirez L."/>
            <person name="Alfaro M."/>
            <person name="Sun H."/>
            <person name="Tritt A."/>
            <person name="Yoshinaga Y."/>
            <person name="Zwiers L.-H."/>
            <person name="Turgeon B."/>
            <person name="Goodwin S."/>
            <person name="Spatafora J."/>
            <person name="Crous P."/>
            <person name="Grigoriev I."/>
        </authorList>
    </citation>
    <scope>NUCLEOTIDE SEQUENCE</scope>
    <source>
        <strain evidence="10">CBS 473.64</strain>
    </source>
</reference>
<dbReference type="PIRSF" id="PIRSF006060">
    <property type="entry name" value="AA_transporter"/>
    <property type="match status" value="1"/>
</dbReference>
<feature type="transmembrane region" description="Helical" evidence="8">
    <location>
        <begin position="264"/>
        <end position="285"/>
    </location>
</feature>
<evidence type="ECO:0000256" key="7">
    <source>
        <dbReference type="SAM" id="MobiDB-lite"/>
    </source>
</evidence>
<keyword evidence="3 8" id="KW-0812">Transmembrane</keyword>
<evidence type="ECO:0000259" key="9">
    <source>
        <dbReference type="Pfam" id="PF00324"/>
    </source>
</evidence>
<gene>
    <name evidence="10" type="ORF">P280DRAFT_232496</name>
</gene>
<comment type="subcellular location">
    <subcellularLocation>
        <location evidence="1">Membrane</location>
        <topology evidence="1">Multi-pass membrane protein</topology>
    </subcellularLocation>
</comment>
<feature type="transmembrane region" description="Helical" evidence="8">
    <location>
        <begin position="73"/>
        <end position="91"/>
    </location>
</feature>
<keyword evidence="2" id="KW-0813">Transport</keyword>
<dbReference type="InterPro" id="IPR004841">
    <property type="entry name" value="AA-permease/SLC12A_dom"/>
</dbReference>
<evidence type="ECO:0000256" key="8">
    <source>
        <dbReference type="SAM" id="Phobius"/>
    </source>
</evidence>
<dbReference type="PANTHER" id="PTHR43341:SF1">
    <property type="entry name" value="GENERAL AMINO-ACID PERMEASE GAP1"/>
    <property type="match status" value="1"/>
</dbReference>
<dbReference type="PANTHER" id="PTHR43341">
    <property type="entry name" value="AMINO ACID PERMEASE"/>
    <property type="match status" value="1"/>
</dbReference>
<evidence type="ECO:0000256" key="3">
    <source>
        <dbReference type="ARBA" id="ARBA00022692"/>
    </source>
</evidence>
<evidence type="ECO:0000256" key="5">
    <source>
        <dbReference type="ARBA" id="ARBA00022989"/>
    </source>
</evidence>
<feature type="transmembrane region" description="Helical" evidence="8">
    <location>
        <begin position="180"/>
        <end position="204"/>
    </location>
</feature>
<feature type="region of interest" description="Disordered" evidence="7">
    <location>
        <begin position="1"/>
        <end position="23"/>
    </location>
</feature>
<evidence type="ECO:0000313" key="10">
    <source>
        <dbReference type="EMBL" id="KAF2634653.1"/>
    </source>
</evidence>
<dbReference type="Gene3D" id="1.20.1740.10">
    <property type="entry name" value="Amino acid/polyamine transporter I"/>
    <property type="match status" value="1"/>
</dbReference>
<name>A0A6A6RI36_9PLEO</name>
<organism evidence="10 11">
    <name type="scientific">Massarina eburnea CBS 473.64</name>
    <dbReference type="NCBI Taxonomy" id="1395130"/>
    <lineage>
        <taxon>Eukaryota</taxon>
        <taxon>Fungi</taxon>
        <taxon>Dikarya</taxon>
        <taxon>Ascomycota</taxon>
        <taxon>Pezizomycotina</taxon>
        <taxon>Dothideomycetes</taxon>
        <taxon>Pleosporomycetidae</taxon>
        <taxon>Pleosporales</taxon>
        <taxon>Massarineae</taxon>
        <taxon>Massarinaceae</taxon>
        <taxon>Massarina</taxon>
    </lineage>
</organism>
<dbReference type="InterPro" id="IPR050524">
    <property type="entry name" value="APC_YAT"/>
</dbReference>
<dbReference type="Pfam" id="PF00324">
    <property type="entry name" value="AA_permease"/>
    <property type="match status" value="1"/>
</dbReference>
<dbReference type="OrthoDB" id="3900342at2759"/>
<sequence length="542" mass="59519">MDELKKAPSPGTASLPDNNEPKTGVVEEVTSHGEFRRSFTPRQIHMISLGGQIGAGLFISTGTNLLNGGPGSLFLGFAVVCSCVWAMLQTVSEMSISFPVSGNFIEYADRFVDPALGFAAGLSMWLGWTAIVAAEATFFAVVVNYWAQNSVSDVVWYSVFLVVMIGLFLLPSYWFGWFEYLAAILKVIALFTFIIAGFAMVLGAGPKGYLHTGDGWRKEPFKNGFKGFSSSVLLAVLAIGDNSFTGFLAGEAQSPRYSVGHAAFLIPVRVSTIYLVCIVFITLLVPSDSPQLFGSSGVAASPFVIALNEAGIKGLPDFLNVVILVAVASIAAESIFIASRMLRFMSHQNLIPKWVAQVDSRGRPRWAIAITVLAAAALTYCNLSAGGIEVFTWLAQISSTGYFMVWVVVAITSFRFRAALKAQNDKLFNEPYAWPCSLWPIPPIWLLMCCSLYTACSFYLGLYPIGSNAPSAYSFFQYMIGLLLIIFSGLGYKVIFQTELRDPAKVDLRTGRRMLNEEEIYALDAYYAQSRLRRFYTFVQLW</sequence>
<feature type="transmembrane region" description="Helical" evidence="8">
    <location>
        <begin position="154"/>
        <end position="174"/>
    </location>
</feature>
<dbReference type="AlphaFoldDB" id="A0A6A6RI36"/>
<feature type="transmembrane region" description="Helical" evidence="8">
    <location>
        <begin position="391"/>
        <end position="414"/>
    </location>
</feature>
<dbReference type="GO" id="GO:0015171">
    <property type="term" value="F:amino acid transmembrane transporter activity"/>
    <property type="evidence" value="ECO:0007669"/>
    <property type="project" value="TreeGrafter"/>
</dbReference>
<evidence type="ECO:0000313" key="11">
    <source>
        <dbReference type="Proteomes" id="UP000799753"/>
    </source>
</evidence>
<feature type="domain" description="Amino acid permease/ SLC12A" evidence="9">
    <location>
        <begin position="44"/>
        <end position="499"/>
    </location>
</feature>
<keyword evidence="6 8" id="KW-0472">Membrane</keyword>
<dbReference type="EMBL" id="MU006816">
    <property type="protein sequence ID" value="KAF2634653.1"/>
    <property type="molecule type" value="Genomic_DNA"/>
</dbReference>
<evidence type="ECO:0000256" key="4">
    <source>
        <dbReference type="ARBA" id="ARBA00022970"/>
    </source>
</evidence>
<dbReference type="Proteomes" id="UP000799753">
    <property type="component" value="Unassembled WGS sequence"/>
</dbReference>
<accession>A0A6A6RI36</accession>
<feature type="transmembrane region" description="Helical" evidence="8">
    <location>
        <begin position="318"/>
        <end position="338"/>
    </location>
</feature>
<feature type="transmembrane region" description="Helical" evidence="8">
    <location>
        <begin position="125"/>
        <end position="147"/>
    </location>
</feature>
<feature type="transmembrane region" description="Helical" evidence="8">
    <location>
        <begin position="44"/>
        <end position="66"/>
    </location>
</feature>
<keyword evidence="5 8" id="KW-1133">Transmembrane helix</keyword>
<keyword evidence="11" id="KW-1185">Reference proteome</keyword>
<evidence type="ECO:0000256" key="1">
    <source>
        <dbReference type="ARBA" id="ARBA00004141"/>
    </source>
</evidence>